<dbReference type="EMBL" id="VOXD01000027">
    <property type="protein sequence ID" value="TXF88075.1"/>
    <property type="molecule type" value="Genomic_DNA"/>
</dbReference>
<evidence type="ECO:0000256" key="1">
    <source>
        <dbReference type="SAM" id="Coils"/>
    </source>
</evidence>
<dbReference type="RefSeq" id="WP_147931863.1">
    <property type="nucleotide sequence ID" value="NZ_VOXD01000027.1"/>
</dbReference>
<reference evidence="2 3" key="1">
    <citation type="submission" date="2019-08" db="EMBL/GenBank/DDBJ databases">
        <title>Lewinella sp. strain SSH13 Genome sequencing and assembly.</title>
        <authorList>
            <person name="Kim I."/>
        </authorList>
    </citation>
    <scope>NUCLEOTIDE SEQUENCE [LARGE SCALE GENOMIC DNA]</scope>
    <source>
        <strain evidence="2 3">SSH13</strain>
    </source>
</reference>
<sequence>MTKKDISVLISVLGEIIGWLSKEKKYYLDETLIINDVKDWIDSEEYANDDVEATLKKLEAYLRDLRKGKSLESSVREEEQLEKIKSLEIEIKLLETKVDMYERFMQHKEKKVPDFPPMPDLDFKN</sequence>
<accession>A0A5C7FL61</accession>
<keyword evidence="1" id="KW-0175">Coiled coil</keyword>
<organism evidence="2 3">
    <name type="scientific">Neolewinella aurantiaca</name>
    <dbReference type="NCBI Taxonomy" id="2602767"/>
    <lineage>
        <taxon>Bacteria</taxon>
        <taxon>Pseudomonadati</taxon>
        <taxon>Bacteroidota</taxon>
        <taxon>Saprospiria</taxon>
        <taxon>Saprospirales</taxon>
        <taxon>Lewinellaceae</taxon>
        <taxon>Neolewinella</taxon>
    </lineage>
</organism>
<comment type="caution">
    <text evidence="2">The sequence shown here is derived from an EMBL/GenBank/DDBJ whole genome shotgun (WGS) entry which is preliminary data.</text>
</comment>
<dbReference type="Proteomes" id="UP000321907">
    <property type="component" value="Unassembled WGS sequence"/>
</dbReference>
<dbReference type="AlphaFoldDB" id="A0A5C7FL61"/>
<protein>
    <submittedName>
        <fullName evidence="2">Uncharacterized protein</fullName>
    </submittedName>
</protein>
<evidence type="ECO:0000313" key="3">
    <source>
        <dbReference type="Proteomes" id="UP000321907"/>
    </source>
</evidence>
<keyword evidence="3" id="KW-1185">Reference proteome</keyword>
<proteinExistence type="predicted"/>
<name>A0A5C7FL61_9BACT</name>
<feature type="coiled-coil region" evidence="1">
    <location>
        <begin position="48"/>
        <end position="104"/>
    </location>
</feature>
<evidence type="ECO:0000313" key="2">
    <source>
        <dbReference type="EMBL" id="TXF88075.1"/>
    </source>
</evidence>
<gene>
    <name evidence="2" type="ORF">FUA23_16475</name>
</gene>